<feature type="repeat" description="TPR" evidence="1">
    <location>
        <begin position="266"/>
        <end position="299"/>
    </location>
</feature>
<evidence type="ECO:0000256" key="1">
    <source>
        <dbReference type="PROSITE-ProRule" id="PRU00339"/>
    </source>
</evidence>
<feature type="repeat" description="TPR" evidence="1">
    <location>
        <begin position="232"/>
        <end position="265"/>
    </location>
</feature>
<dbReference type="EMBL" id="CP042806">
    <property type="protein sequence ID" value="QEE28006.1"/>
    <property type="molecule type" value="Genomic_DNA"/>
</dbReference>
<dbReference type="KEGG" id="talb:FTW19_08360"/>
<evidence type="ECO:0000313" key="3">
    <source>
        <dbReference type="EMBL" id="QEE28006.1"/>
    </source>
</evidence>
<dbReference type="GO" id="GO:0042802">
    <property type="term" value="F:identical protein binding"/>
    <property type="evidence" value="ECO:0007669"/>
    <property type="project" value="InterPro"/>
</dbReference>
<dbReference type="SUPFAM" id="SSF48452">
    <property type="entry name" value="TPR-like"/>
    <property type="match status" value="3"/>
</dbReference>
<accession>A0A5B9ED43</accession>
<evidence type="ECO:0000313" key="4">
    <source>
        <dbReference type="Proteomes" id="UP000321820"/>
    </source>
</evidence>
<dbReference type="PANTHER" id="PTHR12558:SF13">
    <property type="entry name" value="CELL DIVISION CYCLE PROTEIN 27 HOMOLOG"/>
    <property type="match status" value="1"/>
</dbReference>
<dbReference type="Proteomes" id="UP000321820">
    <property type="component" value="Chromosome"/>
</dbReference>
<dbReference type="Pfam" id="PF13432">
    <property type="entry name" value="TPR_16"/>
    <property type="match status" value="1"/>
</dbReference>
<dbReference type="PANTHER" id="PTHR12558">
    <property type="entry name" value="CELL DIVISION CYCLE 16,23,27"/>
    <property type="match status" value="1"/>
</dbReference>
<dbReference type="AlphaFoldDB" id="A0A5B9ED43"/>
<dbReference type="PROSITE" id="PS50005">
    <property type="entry name" value="TPR"/>
    <property type="match status" value="6"/>
</dbReference>
<dbReference type="OrthoDB" id="9766710at2"/>
<keyword evidence="2" id="KW-0732">Signal</keyword>
<feature type="signal peptide" evidence="2">
    <location>
        <begin position="1"/>
        <end position="28"/>
    </location>
</feature>
<name>A0A5B9ED43_9BACT</name>
<feature type="repeat" description="TPR" evidence="1">
    <location>
        <begin position="300"/>
        <end position="333"/>
    </location>
</feature>
<dbReference type="InterPro" id="IPR011717">
    <property type="entry name" value="TPR-4"/>
</dbReference>
<dbReference type="InterPro" id="IPR019734">
    <property type="entry name" value="TPR_rpt"/>
</dbReference>
<protein>
    <submittedName>
        <fullName evidence="3">Tetratricopeptide repeat protein</fullName>
    </submittedName>
</protein>
<dbReference type="Pfam" id="PF07721">
    <property type="entry name" value="TPR_4"/>
    <property type="match status" value="1"/>
</dbReference>
<feature type="repeat" description="TPR" evidence="1">
    <location>
        <begin position="622"/>
        <end position="655"/>
    </location>
</feature>
<feature type="chain" id="PRO_5022890617" evidence="2">
    <location>
        <begin position="29"/>
        <end position="693"/>
    </location>
</feature>
<dbReference type="SMART" id="SM00028">
    <property type="entry name" value="TPR"/>
    <property type="match status" value="12"/>
</dbReference>
<proteinExistence type="predicted"/>
<dbReference type="RefSeq" id="WP_147647196.1">
    <property type="nucleotide sequence ID" value="NZ_CP042806.1"/>
</dbReference>
<feature type="repeat" description="TPR" evidence="1">
    <location>
        <begin position="86"/>
        <end position="119"/>
    </location>
</feature>
<gene>
    <name evidence="3" type="ORF">FTW19_08360</name>
</gene>
<dbReference type="Gene3D" id="1.25.40.10">
    <property type="entry name" value="Tetratricopeptide repeat domain"/>
    <property type="match status" value="5"/>
</dbReference>
<sequence length="693" mass="77522">MTFFRRIFSARPVFLTAAALLATLPVAAQQKNAPEPPRGPDRSAAYYHYSLAHMYEELAINQGRTDYATQAIEEYKLALNADSDSAQLQNGLADLYLKLGRVREAVSVAQEQVKKNPDDVEAHNILGKIYLRSLGDGTPNNQSQQMLQLALTEYKAIVRLKPDSVEDHLLLGQLYALNHENDKAEGELKTAQKLDGTSEEVILAMVRLYGEQNQYDRIAQLINALPITDRTARMEYSLGLTYDQLKKPKEAAAAYQRSLDIDNDNLDAQRGLASALLLDGQFDAALKQYQDIVTAEPQDAQSYIRISEIQRRQGHYDEALTTLKKAKTLVTDSLELSYNEALLYDSLGRFDDAVATLTKLLGDTAHADGNYTDGEKNNRGLFLDRLGIVLKEQGKTAQAVDAYRQIIALGGDNVSRGYMGEVDAYRDNHEWAKMTAAAAEAAKALPKDKSVQMVYAGTLADTGKVDEAITIAKAQLGGDDDRDTRMQLAQMYIRLKRWKDADEQLSQVEGITSRNEDKIYLYFSRGTLAERQKLFDQAEIEFRKVLTLDPNNAATLNYLGYMLADRGQKVNEALDMVRKAVELDPQNGAYLDSLGWAYFKSGQYTLAEEYLLKAKDRISTDPTVYDHLGELYLQTGKLKQAVTWWERSMKEYKMALAPDADPADQAKVQKKLDSARVKLARATPSRTSALQDK</sequence>
<dbReference type="Pfam" id="PF13174">
    <property type="entry name" value="TPR_6"/>
    <property type="match status" value="1"/>
</dbReference>
<reference evidence="3 4" key="1">
    <citation type="submission" date="2019-08" db="EMBL/GenBank/DDBJ databases">
        <title>Complete genome sequence of Terriglobus albidus strain ORNL.</title>
        <authorList>
            <person name="Podar M."/>
        </authorList>
    </citation>
    <scope>NUCLEOTIDE SEQUENCE [LARGE SCALE GENOMIC DNA]</scope>
    <source>
        <strain evidence="3 4">ORNL</strain>
    </source>
</reference>
<evidence type="ECO:0000256" key="2">
    <source>
        <dbReference type="SAM" id="SignalP"/>
    </source>
</evidence>
<keyword evidence="4" id="KW-1185">Reference proteome</keyword>
<dbReference type="Pfam" id="PF14559">
    <property type="entry name" value="TPR_19"/>
    <property type="match status" value="2"/>
</dbReference>
<dbReference type="InterPro" id="IPR011990">
    <property type="entry name" value="TPR-like_helical_dom_sf"/>
</dbReference>
<organism evidence="3 4">
    <name type="scientific">Terriglobus albidus</name>
    <dbReference type="NCBI Taxonomy" id="1592106"/>
    <lineage>
        <taxon>Bacteria</taxon>
        <taxon>Pseudomonadati</taxon>
        <taxon>Acidobacteriota</taxon>
        <taxon>Terriglobia</taxon>
        <taxon>Terriglobales</taxon>
        <taxon>Acidobacteriaceae</taxon>
        <taxon>Terriglobus</taxon>
    </lineage>
</organism>
<dbReference type="Pfam" id="PF13181">
    <property type="entry name" value="TPR_8"/>
    <property type="match status" value="2"/>
</dbReference>
<feature type="repeat" description="TPR" evidence="1">
    <location>
        <begin position="519"/>
        <end position="552"/>
    </location>
</feature>
<keyword evidence="1" id="KW-0802">TPR repeat</keyword>